<sequence length="205" mass="23232">MRWIQMKKKIINLSLIGILLISLLSGCGKSEDKEEAKSTEPDIMQIRSICKLATVECYYHNVAKSEKSAGTGIWHLGEKDRQFWIEYTGTVKLGIDMSKVQMKVDRTNVTVTIPEAEVQQVDVDDDSYNSDSYIFSEDGINKNEITAEDATGAVENARNEMIKTAEKNTALLVNAQERAKKMIENYIMQLGETTGTEYQITWKYE</sequence>
<dbReference type="Proteomes" id="UP000284902">
    <property type="component" value="Unassembled WGS sequence"/>
</dbReference>
<keyword evidence="1" id="KW-0175">Coiled coil</keyword>
<evidence type="ECO:0000313" key="2">
    <source>
        <dbReference type="EMBL" id="RHF58310.1"/>
    </source>
</evidence>
<dbReference type="Pfam" id="PF14014">
    <property type="entry name" value="DUF4230"/>
    <property type="match status" value="1"/>
</dbReference>
<comment type="caution">
    <text evidence="2">The sequence shown here is derived from an EMBL/GenBank/DDBJ whole genome shotgun (WGS) entry which is preliminary data.</text>
</comment>
<evidence type="ECO:0000313" key="3">
    <source>
        <dbReference type="Proteomes" id="UP000284902"/>
    </source>
</evidence>
<dbReference type="AlphaFoldDB" id="A0A414P223"/>
<name>A0A414P223_9FIRM</name>
<feature type="coiled-coil region" evidence="1">
    <location>
        <begin position="140"/>
        <end position="167"/>
    </location>
</feature>
<gene>
    <name evidence="2" type="ORF">DW672_11020</name>
</gene>
<dbReference type="PROSITE" id="PS51257">
    <property type="entry name" value="PROKAR_LIPOPROTEIN"/>
    <property type="match status" value="1"/>
</dbReference>
<proteinExistence type="predicted"/>
<accession>A0A414P223</accession>
<protein>
    <submittedName>
        <fullName evidence="2">DUF4230 domain-containing protein</fullName>
    </submittedName>
</protein>
<evidence type="ECO:0000256" key="1">
    <source>
        <dbReference type="SAM" id="Coils"/>
    </source>
</evidence>
<reference evidence="2 3" key="1">
    <citation type="submission" date="2018-08" db="EMBL/GenBank/DDBJ databases">
        <title>A genome reference for cultivated species of the human gut microbiota.</title>
        <authorList>
            <person name="Zou Y."/>
            <person name="Xue W."/>
            <person name="Luo G."/>
        </authorList>
    </citation>
    <scope>NUCLEOTIDE SEQUENCE [LARGE SCALE GENOMIC DNA]</scope>
    <source>
        <strain evidence="2 3">AM25-1LB</strain>
    </source>
</reference>
<dbReference type="EMBL" id="QRHG01000033">
    <property type="protein sequence ID" value="RHF58310.1"/>
    <property type="molecule type" value="Genomic_DNA"/>
</dbReference>
<organism evidence="2 3">
    <name type="scientific">[Ruminococcus] lactaris</name>
    <dbReference type="NCBI Taxonomy" id="46228"/>
    <lineage>
        <taxon>Bacteria</taxon>
        <taxon>Bacillati</taxon>
        <taxon>Bacillota</taxon>
        <taxon>Clostridia</taxon>
        <taxon>Lachnospirales</taxon>
        <taxon>Lachnospiraceae</taxon>
        <taxon>Mediterraneibacter</taxon>
    </lineage>
</organism>
<dbReference type="InterPro" id="IPR025324">
    <property type="entry name" value="DUF4230"/>
</dbReference>